<sequence>MGIDFIISFIDFLGASFRNPAFAIPQKSKPSRLAVDLMMKECFEAGVMRQRYKTKVSPLNS</sequence>
<comment type="caution">
    <text evidence="1">The sequence shown here is derived from an EMBL/GenBank/DDBJ whole genome shotgun (WGS) entry which is preliminary data.</text>
</comment>
<dbReference type="EMBL" id="FXUA01000005">
    <property type="protein sequence ID" value="SMP27063.1"/>
    <property type="molecule type" value="Genomic_DNA"/>
</dbReference>
<dbReference type="Proteomes" id="UP001157915">
    <property type="component" value="Unassembled WGS sequence"/>
</dbReference>
<reference evidence="1 2" key="1">
    <citation type="submission" date="2017-05" db="EMBL/GenBank/DDBJ databases">
        <authorList>
            <person name="Varghese N."/>
            <person name="Submissions S."/>
        </authorList>
    </citation>
    <scope>NUCLEOTIDE SEQUENCE [LARGE SCALE GENOMIC DNA]</scope>
    <source>
        <strain evidence="1 2">DSM 15360</strain>
    </source>
</reference>
<organism evidence="1 2">
    <name type="scientific">Algoriphagus winogradskyi</name>
    <dbReference type="NCBI Taxonomy" id="237017"/>
    <lineage>
        <taxon>Bacteria</taxon>
        <taxon>Pseudomonadati</taxon>
        <taxon>Bacteroidota</taxon>
        <taxon>Cytophagia</taxon>
        <taxon>Cytophagales</taxon>
        <taxon>Cyclobacteriaceae</taxon>
        <taxon>Algoriphagus</taxon>
    </lineage>
</organism>
<keyword evidence="2" id="KW-1185">Reference proteome</keyword>
<evidence type="ECO:0000313" key="1">
    <source>
        <dbReference type="EMBL" id="SMP27063.1"/>
    </source>
</evidence>
<name>A0ABY1P7Z7_9BACT</name>
<proteinExistence type="predicted"/>
<evidence type="ECO:0000313" key="2">
    <source>
        <dbReference type="Proteomes" id="UP001157915"/>
    </source>
</evidence>
<gene>
    <name evidence="1" type="ORF">SAMN06265367_10521</name>
</gene>
<protein>
    <submittedName>
        <fullName evidence="1">Uncharacterized protein</fullName>
    </submittedName>
</protein>
<accession>A0ABY1P7Z7</accession>